<feature type="region of interest" description="Disordered" evidence="2">
    <location>
        <begin position="1"/>
        <end position="35"/>
    </location>
</feature>
<gene>
    <name evidence="3" type="ORF">TSUD_106890</name>
</gene>
<feature type="non-terminal residue" evidence="3">
    <location>
        <position position="304"/>
    </location>
</feature>
<evidence type="ECO:0000256" key="2">
    <source>
        <dbReference type="SAM" id="MobiDB-lite"/>
    </source>
</evidence>
<dbReference type="AlphaFoldDB" id="A0A2Z6LSW0"/>
<feature type="coiled-coil region" evidence="1">
    <location>
        <begin position="213"/>
        <end position="300"/>
    </location>
</feature>
<dbReference type="PANTHER" id="PTHR31071">
    <property type="entry name" value="GB|AAF24581.1"/>
    <property type="match status" value="1"/>
</dbReference>
<keyword evidence="1" id="KW-0175">Coiled coil</keyword>
<dbReference type="PANTHER" id="PTHR31071:SF16">
    <property type="entry name" value="MYB-LIKE PROTEIN Z ISOFORM X1"/>
    <property type="match status" value="1"/>
</dbReference>
<accession>A0A2Z6LSW0</accession>
<dbReference type="Proteomes" id="UP000242715">
    <property type="component" value="Unassembled WGS sequence"/>
</dbReference>
<dbReference type="OrthoDB" id="691984at2759"/>
<organism evidence="3 4">
    <name type="scientific">Trifolium subterraneum</name>
    <name type="common">Subterranean clover</name>
    <dbReference type="NCBI Taxonomy" id="3900"/>
    <lineage>
        <taxon>Eukaryota</taxon>
        <taxon>Viridiplantae</taxon>
        <taxon>Streptophyta</taxon>
        <taxon>Embryophyta</taxon>
        <taxon>Tracheophyta</taxon>
        <taxon>Spermatophyta</taxon>
        <taxon>Magnoliopsida</taxon>
        <taxon>eudicotyledons</taxon>
        <taxon>Gunneridae</taxon>
        <taxon>Pentapetalae</taxon>
        <taxon>rosids</taxon>
        <taxon>fabids</taxon>
        <taxon>Fabales</taxon>
        <taxon>Fabaceae</taxon>
        <taxon>Papilionoideae</taxon>
        <taxon>50 kb inversion clade</taxon>
        <taxon>NPAAA clade</taxon>
        <taxon>Hologalegina</taxon>
        <taxon>IRL clade</taxon>
        <taxon>Trifolieae</taxon>
        <taxon>Trifolium</taxon>
    </lineage>
</organism>
<reference evidence="4" key="1">
    <citation type="journal article" date="2017" name="Front. Plant Sci.">
        <title>Climate Clever Clovers: New Paradigm to Reduce the Environmental Footprint of Ruminants by Breeding Low Methanogenic Forages Utilizing Haplotype Variation.</title>
        <authorList>
            <person name="Kaur P."/>
            <person name="Appels R."/>
            <person name="Bayer P.E."/>
            <person name="Keeble-Gagnere G."/>
            <person name="Wang J."/>
            <person name="Hirakawa H."/>
            <person name="Shirasawa K."/>
            <person name="Vercoe P."/>
            <person name="Stefanova K."/>
            <person name="Durmic Z."/>
            <person name="Nichols P."/>
            <person name="Revell C."/>
            <person name="Isobe S.N."/>
            <person name="Edwards D."/>
            <person name="Erskine W."/>
        </authorList>
    </citation>
    <scope>NUCLEOTIDE SEQUENCE [LARGE SCALE GENOMIC DNA]</scope>
    <source>
        <strain evidence="4">cv. Daliak</strain>
    </source>
</reference>
<evidence type="ECO:0000256" key="1">
    <source>
        <dbReference type="SAM" id="Coils"/>
    </source>
</evidence>
<proteinExistence type="predicted"/>
<dbReference type="InterPro" id="IPR043424">
    <property type="entry name" value="BLT-like"/>
</dbReference>
<name>A0A2Z6LSW0_TRISU</name>
<feature type="compositionally biased region" description="Low complexity" evidence="2">
    <location>
        <begin position="18"/>
        <end position="28"/>
    </location>
</feature>
<keyword evidence="4" id="KW-1185">Reference proteome</keyword>
<feature type="compositionally biased region" description="Basic residues" evidence="2">
    <location>
        <begin position="1"/>
        <end position="15"/>
    </location>
</feature>
<sequence>MSTHHHHDHHHHHVTKNSPLHSSGSGLPSKEKKELSVSARKLAATLWEINDLTPLSLKKEPMKSNKDKVERLCRSVLLGPEKLDPLFSPFSEKGRNEPKDKKNCGKCKVGVKNRLKDAKSGISTSKKLLKVLSQMVAEENDSSRSMPLIFAMSNELDRARSQIDQFIQDQSSNQNDIENLLNHFAEEKIAWKRREKEKIREATTSIAQELEVEKKLRRQTERLNMKIAKEMENVKANYSKLSKERKSEKRAKEILEQVCDELAKGVGEDRAQVEEMKREIEKVREEVEKEREMLQIADVLREER</sequence>
<evidence type="ECO:0000313" key="3">
    <source>
        <dbReference type="EMBL" id="GAU22361.1"/>
    </source>
</evidence>
<evidence type="ECO:0000313" key="4">
    <source>
        <dbReference type="Proteomes" id="UP000242715"/>
    </source>
</evidence>
<protein>
    <submittedName>
        <fullName evidence="3">Uncharacterized protein</fullName>
    </submittedName>
</protein>
<dbReference type="EMBL" id="DF973245">
    <property type="protein sequence ID" value="GAU22361.1"/>
    <property type="molecule type" value="Genomic_DNA"/>
</dbReference>